<reference evidence="1 2" key="1">
    <citation type="submission" date="2018-03" db="EMBL/GenBank/DDBJ databases">
        <title>Non-Typhoidal Salmonella genome sequencing and assembly.</title>
        <authorList>
            <person name="Matchawe C."/>
        </authorList>
    </citation>
    <scope>NUCLEOTIDE SEQUENCE [LARGE SCALE GENOMIC DNA]</scope>
    <source>
        <strain evidence="1 2">22sa</strain>
    </source>
</reference>
<evidence type="ECO:0000313" key="1">
    <source>
        <dbReference type="EMBL" id="TGD48670.1"/>
    </source>
</evidence>
<dbReference type="AlphaFoldDB" id="A0A4Z0KXX2"/>
<organism evidence="1 2">
    <name type="scientific">Salmonella enterica subsp. enterica serovar Poona</name>
    <dbReference type="NCBI Taxonomy" id="436295"/>
    <lineage>
        <taxon>Bacteria</taxon>
        <taxon>Pseudomonadati</taxon>
        <taxon>Pseudomonadota</taxon>
        <taxon>Gammaproteobacteria</taxon>
        <taxon>Enterobacterales</taxon>
        <taxon>Enterobacteriaceae</taxon>
        <taxon>Salmonella</taxon>
    </lineage>
</organism>
<keyword evidence="2" id="KW-1185">Reference proteome</keyword>
<proteinExistence type="predicted"/>
<dbReference type="Proteomes" id="UP000298196">
    <property type="component" value="Unassembled WGS sequence"/>
</dbReference>
<gene>
    <name evidence="1" type="ORF">C9F07_26710</name>
</gene>
<accession>A0A4Z0KXX2</accession>
<feature type="non-terminal residue" evidence="1">
    <location>
        <position position="32"/>
    </location>
</feature>
<protein>
    <submittedName>
        <fullName evidence="1">Vtamin B12-transporter permease</fullName>
    </submittedName>
</protein>
<dbReference type="EMBL" id="PYKI01002680">
    <property type="protein sequence ID" value="TGD48670.1"/>
    <property type="molecule type" value="Genomic_DNA"/>
</dbReference>
<sequence length="32" mass="3834">MLTFARQPQRRNVRWLLHLSLLLRQATLARAC</sequence>
<comment type="caution">
    <text evidence="1">The sequence shown here is derived from an EMBL/GenBank/DDBJ whole genome shotgun (WGS) entry which is preliminary data.</text>
</comment>
<name>A0A4Z0KXX2_SALET</name>
<evidence type="ECO:0000313" key="2">
    <source>
        <dbReference type="Proteomes" id="UP000298196"/>
    </source>
</evidence>